<feature type="transmembrane region" description="Helical" evidence="5">
    <location>
        <begin position="113"/>
        <end position="134"/>
    </location>
</feature>
<protein>
    <submittedName>
        <fullName evidence="7">DUF6-domain-containing protein</fullName>
    </submittedName>
</protein>
<dbReference type="Pfam" id="PF00892">
    <property type="entry name" value="EamA"/>
    <property type="match status" value="1"/>
</dbReference>
<dbReference type="STRING" id="1314800.A0A1B7N4T0"/>
<evidence type="ECO:0000256" key="4">
    <source>
        <dbReference type="ARBA" id="ARBA00023136"/>
    </source>
</evidence>
<feature type="transmembrane region" description="Helical" evidence="5">
    <location>
        <begin position="175"/>
        <end position="194"/>
    </location>
</feature>
<reference evidence="7 8" key="1">
    <citation type="submission" date="2016-06" db="EMBL/GenBank/DDBJ databases">
        <title>Comparative genomics of the ectomycorrhizal sister species Rhizopogon vinicolor and Rhizopogon vesiculosus (Basidiomycota: Boletales) reveals a divergence of the mating type B locus.</title>
        <authorList>
            <consortium name="DOE Joint Genome Institute"/>
            <person name="Mujic A.B."/>
            <person name="Kuo A."/>
            <person name="Tritt A."/>
            <person name="Lipzen A."/>
            <person name="Chen C."/>
            <person name="Johnson J."/>
            <person name="Sharma A."/>
            <person name="Barry K."/>
            <person name="Grigoriev I.V."/>
            <person name="Spatafora J.W."/>
        </authorList>
    </citation>
    <scope>NUCLEOTIDE SEQUENCE [LARGE SCALE GENOMIC DNA]</scope>
    <source>
        <strain evidence="7 8">AM-OR11-026</strain>
    </source>
</reference>
<evidence type="ECO:0000256" key="1">
    <source>
        <dbReference type="ARBA" id="ARBA00004141"/>
    </source>
</evidence>
<feature type="transmembrane region" description="Helical" evidence="5">
    <location>
        <begin position="304"/>
        <end position="326"/>
    </location>
</feature>
<keyword evidence="3 5" id="KW-1133">Transmembrane helix</keyword>
<feature type="transmembrane region" description="Helical" evidence="5">
    <location>
        <begin position="80"/>
        <end position="101"/>
    </location>
</feature>
<dbReference type="EMBL" id="KV448234">
    <property type="protein sequence ID" value="OAX39821.1"/>
    <property type="molecule type" value="Genomic_DNA"/>
</dbReference>
<gene>
    <name evidence="7" type="ORF">K503DRAFT_738652</name>
</gene>
<comment type="subcellular location">
    <subcellularLocation>
        <location evidence="1">Membrane</location>
        <topology evidence="1">Multi-pass membrane protein</topology>
    </subcellularLocation>
</comment>
<evidence type="ECO:0000313" key="7">
    <source>
        <dbReference type="EMBL" id="OAX39821.1"/>
    </source>
</evidence>
<accession>A0A1B7N4T0</accession>
<dbReference type="InParanoid" id="A0A1B7N4T0"/>
<evidence type="ECO:0000256" key="2">
    <source>
        <dbReference type="ARBA" id="ARBA00022692"/>
    </source>
</evidence>
<feature type="domain" description="EamA" evidence="6">
    <location>
        <begin position="49"/>
        <end position="186"/>
    </location>
</feature>
<name>A0A1B7N4T0_9AGAM</name>
<dbReference type="PANTHER" id="PTHR22911:SF6">
    <property type="entry name" value="SOLUTE CARRIER FAMILY 35 MEMBER G1"/>
    <property type="match status" value="1"/>
</dbReference>
<feature type="transmembrane region" description="Helical" evidence="5">
    <location>
        <begin position="146"/>
        <end position="163"/>
    </location>
</feature>
<keyword evidence="2 5" id="KW-0812">Transmembrane</keyword>
<feature type="transmembrane region" description="Helical" evidence="5">
    <location>
        <begin position="277"/>
        <end position="297"/>
    </location>
</feature>
<dbReference type="GO" id="GO:0016020">
    <property type="term" value="C:membrane"/>
    <property type="evidence" value="ECO:0007669"/>
    <property type="project" value="UniProtKB-SubCell"/>
</dbReference>
<dbReference type="Proteomes" id="UP000092154">
    <property type="component" value="Unassembled WGS sequence"/>
</dbReference>
<dbReference type="InterPro" id="IPR000620">
    <property type="entry name" value="EamA_dom"/>
</dbReference>
<organism evidence="7 8">
    <name type="scientific">Rhizopogon vinicolor AM-OR11-026</name>
    <dbReference type="NCBI Taxonomy" id="1314800"/>
    <lineage>
        <taxon>Eukaryota</taxon>
        <taxon>Fungi</taxon>
        <taxon>Dikarya</taxon>
        <taxon>Basidiomycota</taxon>
        <taxon>Agaricomycotina</taxon>
        <taxon>Agaricomycetes</taxon>
        <taxon>Agaricomycetidae</taxon>
        <taxon>Boletales</taxon>
        <taxon>Suillineae</taxon>
        <taxon>Rhizopogonaceae</taxon>
        <taxon>Rhizopogon</taxon>
    </lineage>
</organism>
<dbReference type="AlphaFoldDB" id="A0A1B7N4T0"/>
<feature type="transmembrane region" description="Helical" evidence="5">
    <location>
        <begin position="246"/>
        <end position="265"/>
    </location>
</feature>
<evidence type="ECO:0000259" key="6">
    <source>
        <dbReference type="Pfam" id="PF00892"/>
    </source>
</evidence>
<dbReference type="InterPro" id="IPR037185">
    <property type="entry name" value="EmrE-like"/>
</dbReference>
<evidence type="ECO:0000256" key="3">
    <source>
        <dbReference type="ARBA" id="ARBA00022989"/>
    </source>
</evidence>
<keyword evidence="4 5" id="KW-0472">Membrane</keyword>
<keyword evidence="8" id="KW-1185">Reference proteome</keyword>
<proteinExistence type="predicted"/>
<feature type="transmembrane region" description="Helical" evidence="5">
    <location>
        <begin position="45"/>
        <end position="68"/>
    </location>
</feature>
<dbReference type="OrthoDB" id="306876at2759"/>
<dbReference type="SUPFAM" id="SSF103481">
    <property type="entry name" value="Multidrug resistance efflux transporter EmrE"/>
    <property type="match status" value="2"/>
</dbReference>
<feature type="transmembrane region" description="Helical" evidence="5">
    <location>
        <begin position="332"/>
        <end position="350"/>
    </location>
</feature>
<evidence type="ECO:0000256" key="5">
    <source>
        <dbReference type="SAM" id="Phobius"/>
    </source>
</evidence>
<sequence length="358" mass="38430">MTSIQCPLVRDIEHNYGSVTPISGICRDDESKPNDSSRPIVPGIIANNAGILFIITSQFFFAAMGISVKLLNSLEPPVHALQVIVVRMGITFICCLIYMVITRVPDPIAGPKGVRTLLVIRGITGFFGLCGLYWSLQYLSVADATVLTDLTPLTTAVAGYLILKESYSTKQTVAAVCSLIGVVLIARPPFLLGSPGVNPQGNHDAPEATPEQRLLAVGACMISVLGSTGAYTSIRAIGKRAHSMHIMTYFSLWSTIIAALGMIVFKVPVVYPNTWTWALVLFMVGINGFAAQALLTLGLQREALSLCVIGVYVQVLFAVVLERLFFGVTPSLLSVLGAAIIISAAIYVVLSKQKRQDD</sequence>
<evidence type="ECO:0000313" key="8">
    <source>
        <dbReference type="Proteomes" id="UP000092154"/>
    </source>
</evidence>
<feature type="transmembrane region" description="Helical" evidence="5">
    <location>
        <begin position="214"/>
        <end position="234"/>
    </location>
</feature>
<dbReference type="PANTHER" id="PTHR22911">
    <property type="entry name" value="ACYL-MALONYL CONDENSING ENZYME-RELATED"/>
    <property type="match status" value="1"/>
</dbReference>